<evidence type="ECO:0000313" key="2">
    <source>
        <dbReference type="Proteomes" id="UP000019275"/>
    </source>
</evidence>
<evidence type="ECO:0000313" key="1">
    <source>
        <dbReference type="EMBL" id="EWH13902.1"/>
    </source>
</evidence>
<reference evidence="1 2" key="1">
    <citation type="journal article" date="2014" name="Genome Announc.">
        <title>Draft Genome Sequence of the Carrageenan-Degrading Bacterium Cellulophaga sp. Strain KL-A, Isolated from Decaying Marine Algae.</title>
        <authorList>
            <person name="Shan D."/>
            <person name="Ying J."/>
            <person name="Li X."/>
            <person name="Gao Z."/>
            <person name="Wei G."/>
            <person name="Shao Z."/>
        </authorList>
    </citation>
    <scope>NUCLEOTIDE SEQUENCE [LARGE SCALE GENOMIC DNA]</scope>
    <source>
        <strain evidence="1 2">KL-A</strain>
    </source>
</reference>
<accession>A0ABP3BAE6</accession>
<proteinExistence type="predicted"/>
<evidence type="ECO:0008006" key="3">
    <source>
        <dbReference type="Google" id="ProtNLM"/>
    </source>
</evidence>
<organism evidence="1 2">
    <name type="scientific">Cellulophaga geojensis KL-A</name>
    <dbReference type="NCBI Taxonomy" id="1328323"/>
    <lineage>
        <taxon>Bacteria</taxon>
        <taxon>Pseudomonadati</taxon>
        <taxon>Bacteroidota</taxon>
        <taxon>Flavobacteriia</taxon>
        <taxon>Flavobacteriales</taxon>
        <taxon>Flavobacteriaceae</taxon>
        <taxon>Cellulophaga</taxon>
    </lineage>
</organism>
<comment type="caution">
    <text evidence="1">The sequence shown here is derived from an EMBL/GenBank/DDBJ whole genome shotgun (WGS) entry which is preliminary data.</text>
</comment>
<name>A0ABP3BAE6_9FLAO</name>
<sequence length="204" mass="23597">MSYKSYFGYIEKLGGNGWLRVKLNDGLIWPLPEFLKVLVTKSEDREEFQILEGRFRDKKASVKKKDWTWTDWDGSFIENDIQQGYPHKGPAKIKFYIKSKKIEIDGLGEFNAKTEDNNPPPVGRHDIEIPYEPHPLGEGYTAQAKYAKTWFRIGHFGDRFLHCGSISAGCITVEDIHKWDEIYNHLIISRKGFDSIGTVEIIDK</sequence>
<dbReference type="Proteomes" id="UP000019275">
    <property type="component" value="Unassembled WGS sequence"/>
</dbReference>
<keyword evidence="2" id="KW-1185">Reference proteome</keyword>
<dbReference type="EMBL" id="ARZX01000007">
    <property type="protein sequence ID" value="EWH13902.1"/>
    <property type="molecule type" value="Genomic_DNA"/>
</dbReference>
<protein>
    <recommendedName>
        <fullName evidence="3">YkuD domain-containing protein</fullName>
    </recommendedName>
</protein>
<gene>
    <name evidence="1" type="ORF">KLA_07617</name>
</gene>